<dbReference type="PANTHER" id="PTHR34817:SF2">
    <property type="entry name" value="NUCLEOTIDYLTRANSFERASE"/>
    <property type="match status" value="1"/>
</dbReference>
<evidence type="ECO:0000313" key="2">
    <source>
        <dbReference type="Proteomes" id="UP001528912"/>
    </source>
</evidence>
<comment type="caution">
    <text evidence="1">The sequence shown here is derived from an EMBL/GenBank/DDBJ whole genome shotgun (WGS) entry which is preliminary data.</text>
</comment>
<dbReference type="Proteomes" id="UP001528912">
    <property type="component" value="Unassembled WGS sequence"/>
</dbReference>
<dbReference type="RefSeq" id="WP_277191025.1">
    <property type="nucleotide sequence ID" value="NZ_JAROAV010000010.1"/>
</dbReference>
<accession>A0ABT6C7K4</accession>
<name>A0ABT6C7K4_9MICO</name>
<dbReference type="InterPro" id="IPR018775">
    <property type="entry name" value="RlaP"/>
</dbReference>
<sequence length="272" mass="30315">MRSLPAGLDPSVVEQIDRRLEGLTVEHGVTIPWAIESGSRAWGFPSPDSDYDCRFFFVRPRQAYLSPWRPRDVIETPLDAVLDVNGWDLIKAVDLAVRGNATVSEWLRSPMVYGGDEEFRDALLALCEAVGDRDRITRHYLHVGGDHWTRSGAASGDQVALKRVFYAIRPAAALHWLATHADRCSPPMNLQELFEQAPPPPSVQEAVHRLVEAKAVTRELGHGVVEPSVVAWVEEQLGRAADRIGAERQPTTRARTDAELAFVGMLDRWGPR</sequence>
<evidence type="ECO:0000313" key="1">
    <source>
        <dbReference type="EMBL" id="MDF8263261.1"/>
    </source>
</evidence>
<gene>
    <name evidence="1" type="ORF">P4R38_03235</name>
</gene>
<dbReference type="Pfam" id="PF10127">
    <property type="entry name" value="RlaP"/>
    <property type="match status" value="1"/>
</dbReference>
<organism evidence="1 2">
    <name type="scientific">Luteipulveratus flavus</name>
    <dbReference type="NCBI Taxonomy" id="3031728"/>
    <lineage>
        <taxon>Bacteria</taxon>
        <taxon>Bacillati</taxon>
        <taxon>Actinomycetota</taxon>
        <taxon>Actinomycetes</taxon>
        <taxon>Micrococcales</taxon>
        <taxon>Dermacoccaceae</taxon>
        <taxon>Luteipulveratus</taxon>
    </lineage>
</organism>
<dbReference type="EMBL" id="JAROAV010000010">
    <property type="protein sequence ID" value="MDF8263261.1"/>
    <property type="molecule type" value="Genomic_DNA"/>
</dbReference>
<keyword evidence="2" id="KW-1185">Reference proteome</keyword>
<protein>
    <submittedName>
        <fullName evidence="1">Nucleotidyltransferase domain-containing protein</fullName>
    </submittedName>
</protein>
<dbReference type="PANTHER" id="PTHR34817">
    <property type="entry name" value="NUCLEOTIDYLTRANSFERASE"/>
    <property type="match status" value="1"/>
</dbReference>
<proteinExistence type="predicted"/>
<reference evidence="1 2" key="1">
    <citation type="submission" date="2023-03" db="EMBL/GenBank/DDBJ databases">
        <title>YIM 133296 draft genome.</title>
        <authorList>
            <person name="Xiong L."/>
        </authorList>
    </citation>
    <scope>NUCLEOTIDE SEQUENCE [LARGE SCALE GENOMIC DNA]</scope>
    <source>
        <strain evidence="1 2">YIM 133296</strain>
    </source>
</reference>